<dbReference type="Proteomes" id="UP000192582">
    <property type="component" value="Unassembled WGS sequence"/>
</dbReference>
<keyword evidence="2" id="KW-1185">Reference proteome</keyword>
<gene>
    <name evidence="1" type="ORF">SAMN00790413_06028</name>
</gene>
<name>A0A1W1VVY0_9DEIO</name>
<dbReference type="EMBL" id="FWWU01000011">
    <property type="protein sequence ID" value="SMB97535.1"/>
    <property type="molecule type" value="Genomic_DNA"/>
</dbReference>
<evidence type="ECO:0000313" key="1">
    <source>
        <dbReference type="EMBL" id="SMB97535.1"/>
    </source>
</evidence>
<accession>A0A1W1VVY0</accession>
<dbReference type="AlphaFoldDB" id="A0A1W1VVY0"/>
<dbReference type="STRING" id="695939.SAMN00790413_06028"/>
<reference evidence="1 2" key="1">
    <citation type="submission" date="2017-04" db="EMBL/GenBank/DDBJ databases">
        <authorList>
            <person name="Afonso C.L."/>
            <person name="Miller P.J."/>
            <person name="Scott M.A."/>
            <person name="Spackman E."/>
            <person name="Goraichik I."/>
            <person name="Dimitrov K.M."/>
            <person name="Suarez D.L."/>
            <person name="Swayne D.E."/>
        </authorList>
    </citation>
    <scope>NUCLEOTIDE SEQUENCE [LARGE SCALE GENOMIC DNA]</scope>
    <source>
        <strain evidence="1 2">KR-140</strain>
    </source>
</reference>
<protein>
    <submittedName>
        <fullName evidence="1">Uncharacterized protein</fullName>
    </submittedName>
</protein>
<evidence type="ECO:0000313" key="2">
    <source>
        <dbReference type="Proteomes" id="UP000192582"/>
    </source>
</evidence>
<organism evidence="1 2">
    <name type="scientific">Deinococcus hopiensis KR-140</name>
    <dbReference type="NCBI Taxonomy" id="695939"/>
    <lineage>
        <taxon>Bacteria</taxon>
        <taxon>Thermotogati</taxon>
        <taxon>Deinococcota</taxon>
        <taxon>Deinococci</taxon>
        <taxon>Deinococcales</taxon>
        <taxon>Deinococcaceae</taxon>
        <taxon>Deinococcus</taxon>
    </lineage>
</organism>
<sequence length="29" mass="3281">MNVRVSVVWLISIRGMTVTEPVPLLGKVW</sequence>
<proteinExistence type="predicted"/>